<keyword evidence="10 12" id="KW-0472">Membrane</keyword>
<feature type="transmembrane region" description="Helical" evidence="12">
    <location>
        <begin position="129"/>
        <end position="151"/>
    </location>
</feature>
<evidence type="ECO:0000256" key="4">
    <source>
        <dbReference type="ARBA" id="ARBA00022449"/>
    </source>
</evidence>
<keyword evidence="5" id="KW-1003">Cell membrane</keyword>
<evidence type="ECO:0000256" key="2">
    <source>
        <dbReference type="ARBA" id="ARBA00007367"/>
    </source>
</evidence>
<feature type="transmembrane region" description="Helical" evidence="12">
    <location>
        <begin position="235"/>
        <end position="255"/>
    </location>
</feature>
<dbReference type="PANTHER" id="PTHR10110:SF195">
    <property type="entry name" value="NA(+)_H(+) ANTIPORTER NHAS2"/>
    <property type="match status" value="1"/>
</dbReference>
<comment type="similarity">
    <text evidence="2">Belongs to the monovalent cation:proton antiporter 1 (CPA1) transporter (TC 2.A.36) family.</text>
</comment>
<dbReference type="Pfam" id="PF00999">
    <property type="entry name" value="Na_H_Exchanger"/>
    <property type="match status" value="1"/>
</dbReference>
<keyword evidence="6 12" id="KW-0812">Transmembrane</keyword>
<feature type="transmembrane region" description="Helical" evidence="12">
    <location>
        <begin position="354"/>
        <end position="376"/>
    </location>
</feature>
<evidence type="ECO:0000256" key="7">
    <source>
        <dbReference type="ARBA" id="ARBA00022989"/>
    </source>
</evidence>
<evidence type="ECO:0000256" key="8">
    <source>
        <dbReference type="ARBA" id="ARBA00023053"/>
    </source>
</evidence>
<feature type="transmembrane region" description="Helical" evidence="12">
    <location>
        <begin position="290"/>
        <end position="313"/>
    </location>
</feature>
<evidence type="ECO:0000256" key="3">
    <source>
        <dbReference type="ARBA" id="ARBA00022448"/>
    </source>
</evidence>
<dbReference type="Proteomes" id="UP000630353">
    <property type="component" value="Unassembled WGS sequence"/>
</dbReference>
<feature type="transmembrane region" description="Helical" evidence="12">
    <location>
        <begin position="72"/>
        <end position="90"/>
    </location>
</feature>
<feature type="transmembrane region" description="Helical" evidence="12">
    <location>
        <begin position="202"/>
        <end position="223"/>
    </location>
</feature>
<dbReference type="GO" id="GO:0015386">
    <property type="term" value="F:potassium:proton antiporter activity"/>
    <property type="evidence" value="ECO:0007669"/>
    <property type="project" value="TreeGrafter"/>
</dbReference>
<evidence type="ECO:0000256" key="6">
    <source>
        <dbReference type="ARBA" id="ARBA00022692"/>
    </source>
</evidence>
<evidence type="ECO:0000256" key="1">
    <source>
        <dbReference type="ARBA" id="ARBA00004651"/>
    </source>
</evidence>
<feature type="transmembrane region" description="Helical" evidence="12">
    <location>
        <begin position="102"/>
        <end position="123"/>
    </location>
</feature>
<keyword evidence="15" id="KW-1185">Reference proteome</keyword>
<gene>
    <name evidence="14" type="ORF">GCM10017083_38100</name>
</gene>
<dbReference type="EMBL" id="BMZS01000009">
    <property type="protein sequence ID" value="GHD57101.1"/>
    <property type="molecule type" value="Genomic_DNA"/>
</dbReference>
<proteinExistence type="inferred from homology"/>
<keyword evidence="9" id="KW-0406">Ion transport</keyword>
<keyword evidence="7 12" id="KW-1133">Transmembrane helix</keyword>
<evidence type="ECO:0000259" key="13">
    <source>
        <dbReference type="Pfam" id="PF00999"/>
    </source>
</evidence>
<reference evidence="14" key="1">
    <citation type="journal article" date="2014" name="Int. J. Syst. Evol. Microbiol.">
        <title>Complete genome sequence of Corynebacterium casei LMG S-19264T (=DSM 44701T), isolated from a smear-ripened cheese.</title>
        <authorList>
            <consortium name="US DOE Joint Genome Institute (JGI-PGF)"/>
            <person name="Walter F."/>
            <person name="Albersmeier A."/>
            <person name="Kalinowski J."/>
            <person name="Ruckert C."/>
        </authorList>
    </citation>
    <scope>NUCLEOTIDE SEQUENCE</scope>
    <source>
        <strain evidence="14">KCTC 42651</strain>
    </source>
</reference>
<sequence>MLTPFHVAAILVVLTAAFAALNHHLLRLPASIGLLVVALAASLATMGIDALVPGLGIAGMIRSQVEAIDFDATLMDGMLGFLLFAGALHVDLGDLKAQRWVVAVMASVGVVLSTALVGLGYAWLAGVPIAVALVFGALISPTDPVAVLGILKVVTVPKSLEVKIAGESLFNDGVAVVVFLVLVAIAFPAGGGHGEAMTAGGVALLFLQEAVGGVLFGGVLGWLTYQVLKRTDEYVLEILLTLALVMGGYGLAHALHVSGPLAMVVAGLFIGNHGVAFGMSPKSARHVLDFWHLVDEVMNAVLFLLIGVEVFAIPFGERALLPALAAVPLVLAVRFLAVLLPVSVMRLRREFTRGAVAVMTWGGLRGGISVALALSLPDSEWKPTILTATYVVVVFSIVVQGLTVGPLIRRVVR</sequence>
<dbReference type="PANTHER" id="PTHR10110">
    <property type="entry name" value="SODIUM/HYDROGEN EXCHANGER"/>
    <property type="match status" value="1"/>
</dbReference>
<feature type="domain" description="Cation/H+ exchanger transmembrane" evidence="13">
    <location>
        <begin position="13"/>
        <end position="409"/>
    </location>
</feature>
<dbReference type="InterPro" id="IPR006153">
    <property type="entry name" value="Cation/H_exchanger_TM"/>
</dbReference>
<comment type="caution">
    <text evidence="14">The sequence shown here is derived from an EMBL/GenBank/DDBJ whole genome shotgun (WGS) entry which is preliminary data.</text>
</comment>
<accession>A0A918XVX9</accession>
<evidence type="ECO:0000256" key="10">
    <source>
        <dbReference type="ARBA" id="ARBA00023136"/>
    </source>
</evidence>
<evidence type="ECO:0000256" key="11">
    <source>
        <dbReference type="ARBA" id="ARBA00023201"/>
    </source>
</evidence>
<feature type="transmembrane region" description="Helical" evidence="12">
    <location>
        <begin position="388"/>
        <end position="408"/>
    </location>
</feature>
<evidence type="ECO:0000256" key="12">
    <source>
        <dbReference type="SAM" id="Phobius"/>
    </source>
</evidence>
<feature type="transmembrane region" description="Helical" evidence="12">
    <location>
        <begin position="6"/>
        <end position="25"/>
    </location>
</feature>
<comment type="subcellular location">
    <subcellularLocation>
        <location evidence="1">Cell membrane</location>
        <topology evidence="1">Multi-pass membrane protein</topology>
    </subcellularLocation>
</comment>
<name>A0A918XVX9_9PROT</name>
<dbReference type="AlphaFoldDB" id="A0A918XVX9"/>
<feature type="transmembrane region" description="Helical" evidence="12">
    <location>
        <begin position="319"/>
        <end position="342"/>
    </location>
</feature>
<dbReference type="InterPro" id="IPR018422">
    <property type="entry name" value="Cation/H_exchanger_CPA1"/>
</dbReference>
<dbReference type="GO" id="GO:0005886">
    <property type="term" value="C:plasma membrane"/>
    <property type="evidence" value="ECO:0007669"/>
    <property type="project" value="UniProtKB-SubCell"/>
</dbReference>
<reference evidence="14" key="2">
    <citation type="submission" date="2020-09" db="EMBL/GenBank/DDBJ databases">
        <authorList>
            <person name="Sun Q."/>
            <person name="Kim S."/>
        </authorList>
    </citation>
    <scope>NUCLEOTIDE SEQUENCE</scope>
    <source>
        <strain evidence="14">KCTC 42651</strain>
    </source>
</reference>
<dbReference type="GO" id="GO:0098719">
    <property type="term" value="P:sodium ion import across plasma membrane"/>
    <property type="evidence" value="ECO:0007669"/>
    <property type="project" value="TreeGrafter"/>
</dbReference>
<organism evidence="14 15">
    <name type="scientific">Thalassobaculum fulvum</name>
    <dbReference type="NCBI Taxonomy" id="1633335"/>
    <lineage>
        <taxon>Bacteria</taxon>
        <taxon>Pseudomonadati</taxon>
        <taxon>Pseudomonadota</taxon>
        <taxon>Alphaproteobacteria</taxon>
        <taxon>Rhodospirillales</taxon>
        <taxon>Thalassobaculaceae</taxon>
        <taxon>Thalassobaculum</taxon>
    </lineage>
</organism>
<dbReference type="GO" id="GO:0015385">
    <property type="term" value="F:sodium:proton antiporter activity"/>
    <property type="evidence" value="ECO:0007669"/>
    <property type="project" value="InterPro"/>
</dbReference>
<dbReference type="Gene3D" id="6.10.140.1330">
    <property type="match status" value="1"/>
</dbReference>
<evidence type="ECO:0000313" key="15">
    <source>
        <dbReference type="Proteomes" id="UP000630353"/>
    </source>
</evidence>
<keyword evidence="8" id="KW-0915">Sodium</keyword>
<protein>
    <submittedName>
        <fullName evidence="14">Sodium:proton antiporter</fullName>
    </submittedName>
</protein>
<feature type="transmembrane region" description="Helical" evidence="12">
    <location>
        <begin position="32"/>
        <end position="52"/>
    </location>
</feature>
<dbReference type="GO" id="GO:0051453">
    <property type="term" value="P:regulation of intracellular pH"/>
    <property type="evidence" value="ECO:0007669"/>
    <property type="project" value="TreeGrafter"/>
</dbReference>
<dbReference type="RefSeq" id="WP_229837381.1">
    <property type="nucleotide sequence ID" value="NZ_BMZS01000009.1"/>
</dbReference>
<keyword evidence="4" id="KW-0050">Antiport</keyword>
<evidence type="ECO:0000256" key="5">
    <source>
        <dbReference type="ARBA" id="ARBA00022475"/>
    </source>
</evidence>
<feature type="transmembrane region" description="Helical" evidence="12">
    <location>
        <begin position="261"/>
        <end position="278"/>
    </location>
</feature>
<keyword evidence="11" id="KW-0739">Sodium transport</keyword>
<keyword evidence="3" id="KW-0813">Transport</keyword>
<evidence type="ECO:0000313" key="14">
    <source>
        <dbReference type="EMBL" id="GHD57101.1"/>
    </source>
</evidence>
<evidence type="ECO:0000256" key="9">
    <source>
        <dbReference type="ARBA" id="ARBA00023065"/>
    </source>
</evidence>
<feature type="transmembrane region" description="Helical" evidence="12">
    <location>
        <begin position="172"/>
        <end position="190"/>
    </location>
</feature>